<feature type="non-terminal residue" evidence="1">
    <location>
        <position position="261"/>
    </location>
</feature>
<proteinExistence type="predicted"/>
<evidence type="ECO:0000313" key="1">
    <source>
        <dbReference type="EMBL" id="PJC68979.1"/>
    </source>
</evidence>
<dbReference type="Proteomes" id="UP000229438">
    <property type="component" value="Unassembled WGS sequence"/>
</dbReference>
<accession>A0A2M8G784</accession>
<reference evidence="2" key="1">
    <citation type="submission" date="2017-09" db="EMBL/GenBank/DDBJ databases">
        <title>Depth-based differentiation of microbial function through sediment-hosted aquifers and enrichment of novel symbionts in the deep terrestrial subsurface.</title>
        <authorList>
            <person name="Probst A.J."/>
            <person name="Ladd B."/>
            <person name="Jarett J.K."/>
            <person name="Geller-Mcgrath D.E."/>
            <person name="Sieber C.M.K."/>
            <person name="Emerson J.B."/>
            <person name="Anantharaman K."/>
            <person name="Thomas B.C."/>
            <person name="Malmstrom R."/>
            <person name="Stieglmeier M."/>
            <person name="Klingl A."/>
            <person name="Woyke T."/>
            <person name="Ryan C.M."/>
            <person name="Banfield J.F."/>
        </authorList>
    </citation>
    <scope>NUCLEOTIDE SEQUENCE [LARGE SCALE GENOMIC DNA]</scope>
</reference>
<feature type="non-terminal residue" evidence="1">
    <location>
        <position position="1"/>
    </location>
</feature>
<organism evidence="1 2">
    <name type="scientific">candidate division WWE3 bacterium CG_4_8_14_3_um_filter_42_11</name>
    <dbReference type="NCBI Taxonomy" id="1975076"/>
    <lineage>
        <taxon>Bacteria</taxon>
        <taxon>Katanobacteria</taxon>
    </lineage>
</organism>
<dbReference type="EMBL" id="PFQS01000039">
    <property type="protein sequence ID" value="PJC68979.1"/>
    <property type="molecule type" value="Genomic_DNA"/>
</dbReference>
<name>A0A2M8G784_UNCKA</name>
<evidence type="ECO:0000313" key="2">
    <source>
        <dbReference type="Proteomes" id="UP000229438"/>
    </source>
</evidence>
<dbReference type="AlphaFoldDB" id="A0A2M8G784"/>
<sequence length="261" mass="29247">KLDAVIGKSTSLEAPDERRRVLLTALQMHHLALVCRGAGIQAFYDRKGGDFFESEEGRLTVMDWGVTVGFPHFCPSVVAVLRESGALTRVDNLEVDRVFPDDSVAFDYVEQFLVRRLINAESPSELLGLSSLVQDVQDRLSKWPLFIKLPLFTHIADSLDPEAFRGSDQAKFTSFFQDSARAVNYYGQLLWMREAESSPSLVVAVVGKLKKDDQTIPWSLLAAEAMTERGFTKAAQQLSDMAEDWEKQIEAKLTELFQIGV</sequence>
<comment type="caution">
    <text evidence="1">The sequence shown here is derived from an EMBL/GenBank/DDBJ whole genome shotgun (WGS) entry which is preliminary data.</text>
</comment>
<protein>
    <submittedName>
        <fullName evidence="1">Uncharacterized protein</fullName>
    </submittedName>
</protein>
<gene>
    <name evidence="1" type="ORF">CO015_02040</name>
</gene>